<organism evidence="15 16">
    <name type="scientific">Malassezia japonica</name>
    <dbReference type="NCBI Taxonomy" id="223818"/>
    <lineage>
        <taxon>Eukaryota</taxon>
        <taxon>Fungi</taxon>
        <taxon>Dikarya</taxon>
        <taxon>Basidiomycota</taxon>
        <taxon>Ustilaginomycotina</taxon>
        <taxon>Malasseziomycetes</taxon>
        <taxon>Malasseziales</taxon>
        <taxon>Malasseziaceae</taxon>
        <taxon>Malassezia</taxon>
    </lineage>
</organism>
<comment type="similarity">
    <text evidence="2 13">Belongs to the GatB/GatE family. GatB subfamily.</text>
</comment>
<dbReference type="EC" id="6.3.5.-" evidence="13"/>
<dbReference type="Proteomes" id="UP001217754">
    <property type="component" value="Chromosome 8"/>
</dbReference>
<dbReference type="NCBIfam" id="NF004014">
    <property type="entry name" value="PRK05477.1-4"/>
    <property type="match status" value="1"/>
</dbReference>
<dbReference type="InterPro" id="IPR000744">
    <property type="entry name" value="NSF_attach"/>
</dbReference>
<dbReference type="InterPro" id="IPR018027">
    <property type="entry name" value="Asn/Gln_amidotransferase"/>
</dbReference>
<evidence type="ECO:0000313" key="15">
    <source>
        <dbReference type="EMBL" id="WFD41086.1"/>
    </source>
</evidence>
<dbReference type="FunFam" id="1.25.40.10:FF:000049">
    <property type="entry name" value="Alpha-soluble NSF attachment protein-like"/>
    <property type="match status" value="1"/>
</dbReference>
<evidence type="ECO:0000256" key="7">
    <source>
        <dbReference type="ARBA" id="ARBA00022840"/>
    </source>
</evidence>
<dbReference type="PROSITE" id="PS01234">
    <property type="entry name" value="GATB"/>
    <property type="match status" value="1"/>
</dbReference>
<dbReference type="RefSeq" id="XP_060123983.1">
    <property type="nucleotide sequence ID" value="XM_060268000.1"/>
</dbReference>
<dbReference type="SMART" id="SM00845">
    <property type="entry name" value="GatB_Yqey"/>
    <property type="match status" value="1"/>
</dbReference>
<dbReference type="InterPro" id="IPR023168">
    <property type="entry name" value="GatB_Yqey_C_2"/>
</dbReference>
<keyword evidence="13" id="KW-0496">Mitochondrion</keyword>
<dbReference type="Gene3D" id="1.25.40.10">
    <property type="entry name" value="Tetratricopeptide repeat domain"/>
    <property type="match status" value="1"/>
</dbReference>
<comment type="catalytic activity">
    <reaction evidence="12 13">
        <text>L-glutamyl-tRNA(Gln) + L-glutamine + ATP + H2O = L-glutaminyl-tRNA(Gln) + L-glutamate + ADP + phosphate + H(+)</text>
        <dbReference type="Rhea" id="RHEA:17521"/>
        <dbReference type="Rhea" id="RHEA-COMP:9681"/>
        <dbReference type="Rhea" id="RHEA-COMP:9684"/>
        <dbReference type="ChEBI" id="CHEBI:15377"/>
        <dbReference type="ChEBI" id="CHEBI:15378"/>
        <dbReference type="ChEBI" id="CHEBI:29985"/>
        <dbReference type="ChEBI" id="CHEBI:30616"/>
        <dbReference type="ChEBI" id="CHEBI:43474"/>
        <dbReference type="ChEBI" id="CHEBI:58359"/>
        <dbReference type="ChEBI" id="CHEBI:78520"/>
        <dbReference type="ChEBI" id="CHEBI:78521"/>
        <dbReference type="ChEBI" id="CHEBI:456216"/>
    </reaction>
</comment>
<dbReference type="Gene3D" id="1.10.10.410">
    <property type="match status" value="1"/>
</dbReference>
<dbReference type="GO" id="GO:0016192">
    <property type="term" value="P:vesicle-mediated transport"/>
    <property type="evidence" value="ECO:0007669"/>
    <property type="project" value="UniProtKB-KW"/>
</dbReference>
<keyword evidence="9 13" id="KW-0648">Protein biosynthesis</keyword>
<evidence type="ECO:0000256" key="6">
    <source>
        <dbReference type="ARBA" id="ARBA00022741"/>
    </source>
</evidence>
<dbReference type="CDD" id="cd15832">
    <property type="entry name" value="SNAP"/>
    <property type="match status" value="1"/>
</dbReference>
<dbReference type="Pfam" id="PF02934">
    <property type="entry name" value="GatB_N"/>
    <property type="match status" value="1"/>
</dbReference>
<evidence type="ECO:0000256" key="1">
    <source>
        <dbReference type="ARBA" id="ARBA00004170"/>
    </source>
</evidence>
<dbReference type="GO" id="GO:0016020">
    <property type="term" value="C:membrane"/>
    <property type="evidence" value="ECO:0007669"/>
    <property type="project" value="UniProtKB-SubCell"/>
</dbReference>
<comment type="subunit">
    <text evidence="13">Subunit of the heterotrimeric GatCAB amidotransferase (AdT) complex, composed of A, B and C subunits.</text>
</comment>
<keyword evidence="16" id="KW-1185">Reference proteome</keyword>
<dbReference type="GO" id="GO:0032543">
    <property type="term" value="P:mitochondrial translation"/>
    <property type="evidence" value="ECO:0007669"/>
    <property type="project" value="UniProtKB-UniRule"/>
</dbReference>
<evidence type="ECO:0000256" key="10">
    <source>
        <dbReference type="ARBA" id="ARBA00022927"/>
    </source>
</evidence>
<keyword evidence="8" id="KW-0931">ER-Golgi transport</keyword>
<evidence type="ECO:0000259" key="14">
    <source>
        <dbReference type="SMART" id="SM00845"/>
    </source>
</evidence>
<comment type="subcellular location">
    <subcellularLocation>
        <location evidence="1">Membrane</location>
        <topology evidence="1">Peripheral membrane protein</topology>
    </subcellularLocation>
    <subcellularLocation>
        <location evidence="13">Mitochondrion</location>
    </subcellularLocation>
</comment>
<feature type="domain" description="Asn/Gln amidotransferase" evidence="14">
    <location>
        <begin position="381"/>
        <end position="535"/>
    </location>
</feature>
<dbReference type="InterPro" id="IPR017959">
    <property type="entry name" value="Asn/Gln-tRNA_amidoTrfase_suB/E"/>
</dbReference>
<comment type="similarity">
    <text evidence="3">Belongs to the SNAP family.</text>
</comment>
<keyword evidence="4" id="KW-0813">Transport</keyword>
<keyword evidence="11" id="KW-0472">Membrane</keyword>
<name>A0AAF0JHS9_9BASI</name>
<dbReference type="AlphaFoldDB" id="A0AAF0JHS9"/>
<protein>
    <recommendedName>
        <fullName evidence="13">Glutamyl-tRNA(Gln) amidotransferase subunit B, mitochondrial</fullName>
        <shortName evidence="13">Glu-AdT subunit B</shortName>
        <ecNumber evidence="13">6.3.5.-</ecNumber>
    </recommendedName>
</protein>
<comment type="function">
    <text evidence="13">Allows the formation of correctly charged Gln-tRNA(Gln) through the transamidation of misacylated Glu-tRNA(Gln) in the mitochondria. The reaction takes place in the presence of glutamine and ATP through an activated gamma-phospho-Glu-tRNA(Gln).</text>
</comment>
<keyword evidence="6 13" id="KW-0547">Nucleotide-binding</keyword>
<dbReference type="GO" id="GO:0006886">
    <property type="term" value="P:intracellular protein transport"/>
    <property type="evidence" value="ECO:0007669"/>
    <property type="project" value="InterPro"/>
</dbReference>
<evidence type="ECO:0000256" key="3">
    <source>
        <dbReference type="ARBA" id="ARBA00010050"/>
    </source>
</evidence>
<dbReference type="GeneID" id="85227730"/>
<dbReference type="EMBL" id="CP119965">
    <property type="protein sequence ID" value="WFD41086.1"/>
    <property type="molecule type" value="Genomic_DNA"/>
</dbReference>
<dbReference type="SUPFAM" id="SSF89095">
    <property type="entry name" value="GatB/YqeY motif"/>
    <property type="match status" value="1"/>
</dbReference>
<dbReference type="HAMAP" id="MF_00121">
    <property type="entry name" value="GatB"/>
    <property type="match status" value="1"/>
</dbReference>
<dbReference type="GO" id="GO:0050567">
    <property type="term" value="F:glutaminyl-tRNA synthase (glutamine-hydrolyzing) activity"/>
    <property type="evidence" value="ECO:0007669"/>
    <property type="project" value="UniProtKB-UniRule"/>
</dbReference>
<dbReference type="GO" id="GO:0030956">
    <property type="term" value="C:glutamyl-tRNA(Gln) amidotransferase complex"/>
    <property type="evidence" value="ECO:0007669"/>
    <property type="project" value="UniProtKB-UniRule"/>
</dbReference>
<dbReference type="GO" id="GO:0005524">
    <property type="term" value="F:ATP binding"/>
    <property type="evidence" value="ECO:0007669"/>
    <property type="project" value="UniProtKB-KW"/>
</dbReference>
<keyword evidence="10" id="KW-0653">Protein transport</keyword>
<evidence type="ECO:0000256" key="4">
    <source>
        <dbReference type="ARBA" id="ARBA00022448"/>
    </source>
</evidence>
<evidence type="ECO:0000313" key="16">
    <source>
        <dbReference type="Proteomes" id="UP001217754"/>
    </source>
</evidence>
<proteinExistence type="inferred from homology"/>
<keyword evidence="7 13" id="KW-0067">ATP-binding</keyword>
<keyword evidence="5 13" id="KW-0436">Ligase</keyword>
<dbReference type="InterPro" id="IPR011990">
    <property type="entry name" value="TPR-like_helical_dom_sf"/>
</dbReference>
<evidence type="ECO:0000256" key="12">
    <source>
        <dbReference type="ARBA" id="ARBA00047913"/>
    </source>
</evidence>
<gene>
    <name evidence="15" type="ORF">MJAP1_004079</name>
</gene>
<dbReference type="PANTHER" id="PTHR11659">
    <property type="entry name" value="GLUTAMYL-TRNA GLN AMIDOTRANSFERASE SUBUNIT B MITOCHONDRIAL AND PROKARYOTIC PET112-RELATED"/>
    <property type="match status" value="1"/>
</dbReference>
<dbReference type="NCBIfam" id="NF004012">
    <property type="entry name" value="PRK05477.1-2"/>
    <property type="match status" value="1"/>
</dbReference>
<dbReference type="InterPro" id="IPR004413">
    <property type="entry name" value="GatB"/>
</dbReference>
<dbReference type="InterPro" id="IPR006075">
    <property type="entry name" value="Asn/Gln-tRNA_Trfase_suB/E_cat"/>
</dbReference>
<dbReference type="GO" id="GO:0005483">
    <property type="term" value="F:soluble NSF attachment protein activity"/>
    <property type="evidence" value="ECO:0007669"/>
    <property type="project" value="UniProtKB-ARBA"/>
</dbReference>
<dbReference type="InterPro" id="IPR017958">
    <property type="entry name" value="Gln-tRNA_amidoTrfase_suB_CS"/>
</dbReference>
<dbReference type="SUPFAM" id="SSF48452">
    <property type="entry name" value="TPR-like"/>
    <property type="match status" value="1"/>
</dbReference>
<accession>A0AAF0JHS9</accession>
<dbReference type="GO" id="GO:0005739">
    <property type="term" value="C:mitochondrion"/>
    <property type="evidence" value="ECO:0007669"/>
    <property type="project" value="UniProtKB-SubCell"/>
</dbReference>
<reference evidence="15" key="1">
    <citation type="submission" date="2023-03" db="EMBL/GenBank/DDBJ databases">
        <title>Mating type loci evolution in Malassezia.</title>
        <authorList>
            <person name="Coelho M.A."/>
        </authorList>
    </citation>
    <scope>NUCLEOTIDE SEQUENCE</scope>
    <source>
        <strain evidence="15">CBS 9431</strain>
    </source>
</reference>
<dbReference type="PRINTS" id="PR00448">
    <property type="entry name" value="NSFATTACHMNT"/>
</dbReference>
<evidence type="ECO:0000256" key="9">
    <source>
        <dbReference type="ARBA" id="ARBA00022917"/>
    </source>
</evidence>
<dbReference type="InterPro" id="IPR003789">
    <property type="entry name" value="Asn/Gln_tRNA_amidoTrase-B-like"/>
</dbReference>
<dbReference type="SUPFAM" id="SSF55931">
    <property type="entry name" value="Glutamine synthetase/guanido kinase"/>
    <property type="match status" value="1"/>
</dbReference>
<dbReference type="InterPro" id="IPR014746">
    <property type="entry name" value="Gln_synth/guanido_kin_cat_dom"/>
</dbReference>
<dbReference type="Pfam" id="PF02637">
    <property type="entry name" value="GatB_Yqey"/>
    <property type="match status" value="1"/>
</dbReference>
<evidence type="ECO:0000256" key="2">
    <source>
        <dbReference type="ARBA" id="ARBA00005306"/>
    </source>
</evidence>
<evidence type="ECO:0000256" key="5">
    <source>
        <dbReference type="ARBA" id="ARBA00022598"/>
    </source>
</evidence>
<dbReference type="PANTHER" id="PTHR11659:SF0">
    <property type="entry name" value="GLUTAMYL-TRNA(GLN) AMIDOTRANSFERASE SUBUNIT B, MITOCHONDRIAL"/>
    <property type="match status" value="1"/>
</dbReference>
<evidence type="ECO:0000256" key="11">
    <source>
        <dbReference type="ARBA" id="ARBA00023136"/>
    </source>
</evidence>
<sequence>MWKFVRRALSTSAVRRKGHALLPEGWQVVIGIECHAQLKVPTKLFSPTVPPSAQTSPNTHVSAFDAGFPGMLPRLHSSTIGAAVNAALALQCKIENYSTFDRKHYFYADQPMGYQITQKRIPYAKEGRVSIRVEDGFLKNEADAIDVPIEQVQLEQDTAKSAYYTVDGERAGRVQLLDFNRAGVALIEIVSAPAMRTPEQAGAYVRKVRDLLRCVGASDGNMNEGSLRCDVNVSVHKFGTPFGARCEIKNLNSVKFLMQAIAHEAQRQYAALAAGGEVEQESRGFDEASGTTYTMRKKEDAPDYRYLYEPNIPPLEIPKERIKAQIKELPELPDARHARLRETYGLSVRDINVLTRVNADDDATPPPERHAELVYCPNAVDFFEHLVGAGAAPQAAVNWTIHHLLKELNAAGVPFHASPIPPVVVAELISLVDQGTITAKTAHTLLREMVDTRTIPFDGTLQLRQRIDARGLAQLSSDADLRPLCEEVVAELSKDVDAVRAGKSKAMMKLVGAVMRKSGGRADAVAATRLLERLIPSTMGTSAEELLRSAEKKASSTGGWFSSSSSKHEESIELFKEAANKFRVDNRMTEAGQALVRAAEMELKTGEKDFASNSYYEASKCFRMTRPDQAMMALDRCANLLVERGRFRQAADRKKNMAELYRDDPNRLDQGLAAYEQAATWYTQEGASATASACNREAAQLAIQLEQYPKAIELWEAVAAASLGSNLTKYSVKEYYLNAGLCYLAIPDVGAATRAMGFYAQQDPGFPSTTEGQFLHGVLQACEHGELDAFDQRVQEFDRMKPITGWRATLLQSVRKAISDEPDLS</sequence>
<evidence type="ECO:0000256" key="8">
    <source>
        <dbReference type="ARBA" id="ARBA00022892"/>
    </source>
</evidence>
<evidence type="ECO:0000256" key="13">
    <source>
        <dbReference type="HAMAP-Rule" id="MF_03147"/>
    </source>
</evidence>
<dbReference type="GO" id="GO:0070681">
    <property type="term" value="P:glutaminyl-tRNAGln biosynthesis via transamidation"/>
    <property type="evidence" value="ECO:0007669"/>
    <property type="project" value="UniProtKB-UniRule"/>
</dbReference>
<dbReference type="Pfam" id="PF14938">
    <property type="entry name" value="SNAP"/>
    <property type="match status" value="1"/>
</dbReference>
<dbReference type="NCBIfam" id="TIGR00133">
    <property type="entry name" value="gatB"/>
    <property type="match status" value="1"/>
</dbReference>